<organism evidence="3 4">
    <name type="scientific">Mycena rosella</name>
    <name type="common">Pink bonnet</name>
    <name type="synonym">Agaricus rosellus</name>
    <dbReference type="NCBI Taxonomy" id="1033263"/>
    <lineage>
        <taxon>Eukaryota</taxon>
        <taxon>Fungi</taxon>
        <taxon>Dikarya</taxon>
        <taxon>Basidiomycota</taxon>
        <taxon>Agaricomycotina</taxon>
        <taxon>Agaricomycetes</taxon>
        <taxon>Agaricomycetidae</taxon>
        <taxon>Agaricales</taxon>
        <taxon>Marasmiineae</taxon>
        <taxon>Mycenaceae</taxon>
        <taxon>Mycena</taxon>
    </lineage>
</organism>
<feature type="region of interest" description="Disordered" evidence="1">
    <location>
        <begin position="532"/>
        <end position="562"/>
    </location>
</feature>
<sequence>MVEAAALHPELCPRRPNHPHTRRDFDLDLRRTNAQVGAVLLLGHPLLALFLAFLLLLPPIAFAPRYIPPRSFVVSYLVTYSPPHRLGIVYQHPPVPSLAPFSLPIHSLTHPSQVRAVSPVARPQSARVRKTFHPQMTCPSRAEDTAKERRDVSGTGEVPPRRCVRARPSAGVAGGCGCSEREPVYHLRRAGRRRSRGAASLGAAVVGAGLERGGALELRRRLRGLLDGQRGITRVFVPLSFSFSLRSATLERALMRDPQVTSWGTLAAGGFCDRGGGGTRQSGRDDAMSGRRCVLVSVLLSVLGPFFLFPLRAPSPALSAIAIVSRVPGVRVGVSCLPGVPNRVPGCAGGAGPRAGIERHPGIAVDTDTDVAEINGWAGAGRSCPARSHLRAVGAGDTGRSPRVRVPRFPPMHRAPKKPPVRARQWPCRWAASLRWLSSRPVHASTMQAKKPPLRATVVALLGGDLGSWRGSSSGWRGGGRAGVGRGEAGRRRRAGTRSLRVSPHTSRARFPKREKRAAFKKAARARAVVAGPLGGSSRSSTRPVHATQSGQHAKKPPMHARQWPGRWASVFAAARRARPYYTQY</sequence>
<feature type="compositionally biased region" description="Gly residues" evidence="1">
    <location>
        <begin position="476"/>
        <end position="487"/>
    </location>
</feature>
<evidence type="ECO:0000313" key="3">
    <source>
        <dbReference type="EMBL" id="KAJ7616246.1"/>
    </source>
</evidence>
<evidence type="ECO:0000313" key="4">
    <source>
        <dbReference type="Proteomes" id="UP001221757"/>
    </source>
</evidence>
<keyword evidence="4" id="KW-1185">Reference proteome</keyword>
<feature type="transmembrane region" description="Helical" evidence="2">
    <location>
        <begin position="36"/>
        <end position="57"/>
    </location>
</feature>
<gene>
    <name evidence="3" type="ORF">B0H17DRAFT_1220329</name>
</gene>
<dbReference type="EMBL" id="JARKIE010000817">
    <property type="protein sequence ID" value="KAJ7616246.1"/>
    <property type="molecule type" value="Genomic_DNA"/>
</dbReference>
<feature type="region of interest" description="Disordered" evidence="1">
    <location>
        <begin position="130"/>
        <end position="162"/>
    </location>
</feature>
<feature type="compositionally biased region" description="Basic and acidic residues" evidence="1">
    <location>
        <begin position="141"/>
        <end position="152"/>
    </location>
</feature>
<dbReference type="AlphaFoldDB" id="A0AAD7BBC5"/>
<feature type="region of interest" description="Disordered" evidence="1">
    <location>
        <begin position="1"/>
        <end position="23"/>
    </location>
</feature>
<dbReference type="Proteomes" id="UP001221757">
    <property type="component" value="Unassembled WGS sequence"/>
</dbReference>
<feature type="compositionally biased region" description="Polar residues" evidence="1">
    <location>
        <begin position="537"/>
        <end position="552"/>
    </location>
</feature>
<feature type="region of interest" description="Disordered" evidence="1">
    <location>
        <begin position="472"/>
        <end position="517"/>
    </location>
</feature>
<reference evidence="3" key="1">
    <citation type="submission" date="2023-03" db="EMBL/GenBank/DDBJ databases">
        <title>Massive genome expansion in bonnet fungi (Mycena s.s.) driven by repeated elements and novel gene families across ecological guilds.</title>
        <authorList>
            <consortium name="Lawrence Berkeley National Laboratory"/>
            <person name="Harder C.B."/>
            <person name="Miyauchi S."/>
            <person name="Viragh M."/>
            <person name="Kuo A."/>
            <person name="Thoen E."/>
            <person name="Andreopoulos B."/>
            <person name="Lu D."/>
            <person name="Skrede I."/>
            <person name="Drula E."/>
            <person name="Henrissat B."/>
            <person name="Morin E."/>
            <person name="Kohler A."/>
            <person name="Barry K."/>
            <person name="LaButti K."/>
            <person name="Morin E."/>
            <person name="Salamov A."/>
            <person name="Lipzen A."/>
            <person name="Mereny Z."/>
            <person name="Hegedus B."/>
            <person name="Baldrian P."/>
            <person name="Stursova M."/>
            <person name="Weitz H."/>
            <person name="Taylor A."/>
            <person name="Grigoriev I.V."/>
            <person name="Nagy L.G."/>
            <person name="Martin F."/>
            <person name="Kauserud H."/>
        </authorList>
    </citation>
    <scope>NUCLEOTIDE SEQUENCE</scope>
    <source>
        <strain evidence="3">CBHHK067</strain>
    </source>
</reference>
<feature type="compositionally biased region" description="Basic residues" evidence="1">
    <location>
        <begin position="507"/>
        <end position="517"/>
    </location>
</feature>
<keyword evidence="2" id="KW-0812">Transmembrane</keyword>
<proteinExistence type="predicted"/>
<comment type="caution">
    <text evidence="3">The sequence shown here is derived from an EMBL/GenBank/DDBJ whole genome shotgun (WGS) entry which is preliminary data.</text>
</comment>
<keyword evidence="2" id="KW-0472">Membrane</keyword>
<name>A0AAD7BBC5_MYCRO</name>
<feature type="region of interest" description="Disordered" evidence="1">
    <location>
        <begin position="392"/>
        <end position="421"/>
    </location>
</feature>
<keyword evidence="2" id="KW-1133">Transmembrane helix</keyword>
<accession>A0AAD7BBC5</accession>
<evidence type="ECO:0000256" key="1">
    <source>
        <dbReference type="SAM" id="MobiDB-lite"/>
    </source>
</evidence>
<protein>
    <submittedName>
        <fullName evidence="3">Uncharacterized protein</fullName>
    </submittedName>
</protein>
<evidence type="ECO:0000256" key="2">
    <source>
        <dbReference type="SAM" id="Phobius"/>
    </source>
</evidence>